<dbReference type="Proteomes" id="UP000250140">
    <property type="component" value="Unassembled WGS sequence"/>
</dbReference>
<dbReference type="SUPFAM" id="SSF49764">
    <property type="entry name" value="HSP20-like chaperones"/>
    <property type="match status" value="1"/>
</dbReference>
<reference evidence="6 7" key="1">
    <citation type="journal article" date="2016" name="Nat. Commun.">
        <title>Ectomycorrhizal ecology is imprinted in the genome of the dominant symbiotic fungus Cenococcum geophilum.</title>
        <authorList>
            <consortium name="DOE Joint Genome Institute"/>
            <person name="Peter M."/>
            <person name="Kohler A."/>
            <person name="Ohm R.A."/>
            <person name="Kuo A."/>
            <person name="Krutzmann J."/>
            <person name="Morin E."/>
            <person name="Arend M."/>
            <person name="Barry K.W."/>
            <person name="Binder M."/>
            <person name="Choi C."/>
            <person name="Clum A."/>
            <person name="Copeland A."/>
            <person name="Grisel N."/>
            <person name="Haridas S."/>
            <person name="Kipfer T."/>
            <person name="LaButti K."/>
            <person name="Lindquist E."/>
            <person name="Lipzen A."/>
            <person name="Maire R."/>
            <person name="Meier B."/>
            <person name="Mihaltcheva S."/>
            <person name="Molinier V."/>
            <person name="Murat C."/>
            <person name="Poggeler S."/>
            <person name="Quandt C.A."/>
            <person name="Sperisen C."/>
            <person name="Tritt A."/>
            <person name="Tisserant E."/>
            <person name="Crous P.W."/>
            <person name="Henrissat B."/>
            <person name="Nehls U."/>
            <person name="Egli S."/>
            <person name="Spatafora J.W."/>
            <person name="Grigoriev I.V."/>
            <person name="Martin F.M."/>
        </authorList>
    </citation>
    <scope>NUCLEOTIDE SEQUENCE [LARGE SCALE GENOMIC DNA]</scope>
    <source>
        <strain evidence="6 7">CBS 207.34</strain>
    </source>
</reference>
<feature type="compositionally biased region" description="Pro residues" evidence="4">
    <location>
        <begin position="73"/>
        <end position="90"/>
    </location>
</feature>
<feature type="compositionally biased region" description="Basic residues" evidence="4">
    <location>
        <begin position="59"/>
        <end position="72"/>
    </location>
</feature>
<keyword evidence="7" id="KW-1185">Reference proteome</keyword>
<protein>
    <submittedName>
        <fullName evidence="6">HSP20-like chaperone</fullName>
    </submittedName>
</protein>
<dbReference type="AlphaFoldDB" id="A0A8E2ERW8"/>
<accession>A0A8E2ERW8</accession>
<evidence type="ECO:0000259" key="5">
    <source>
        <dbReference type="PROSITE" id="PS01031"/>
    </source>
</evidence>
<feature type="compositionally biased region" description="Basic and acidic residues" evidence="4">
    <location>
        <begin position="107"/>
        <end position="116"/>
    </location>
</feature>
<dbReference type="InterPro" id="IPR002068">
    <property type="entry name" value="A-crystallin/Hsp20_dom"/>
</dbReference>
<dbReference type="Gene3D" id="2.60.40.790">
    <property type="match status" value="1"/>
</dbReference>
<dbReference type="InterPro" id="IPR008978">
    <property type="entry name" value="HSP20-like_chaperone"/>
</dbReference>
<dbReference type="InterPro" id="IPR031107">
    <property type="entry name" value="Small_HSP"/>
</dbReference>
<evidence type="ECO:0000313" key="7">
    <source>
        <dbReference type="Proteomes" id="UP000250140"/>
    </source>
</evidence>
<evidence type="ECO:0000256" key="3">
    <source>
        <dbReference type="RuleBase" id="RU003616"/>
    </source>
</evidence>
<evidence type="ECO:0000256" key="1">
    <source>
        <dbReference type="ARBA" id="ARBA00023016"/>
    </source>
</evidence>
<evidence type="ECO:0000313" key="6">
    <source>
        <dbReference type="EMBL" id="OCL03480.1"/>
    </source>
</evidence>
<organism evidence="6 7">
    <name type="scientific">Glonium stellatum</name>
    <dbReference type="NCBI Taxonomy" id="574774"/>
    <lineage>
        <taxon>Eukaryota</taxon>
        <taxon>Fungi</taxon>
        <taxon>Dikarya</taxon>
        <taxon>Ascomycota</taxon>
        <taxon>Pezizomycotina</taxon>
        <taxon>Dothideomycetes</taxon>
        <taxon>Pleosporomycetidae</taxon>
        <taxon>Gloniales</taxon>
        <taxon>Gloniaceae</taxon>
        <taxon>Glonium</taxon>
    </lineage>
</organism>
<proteinExistence type="inferred from homology"/>
<feature type="region of interest" description="Disordered" evidence="4">
    <location>
        <begin position="25"/>
        <end position="137"/>
    </location>
</feature>
<gene>
    <name evidence="6" type="ORF">AOQ84DRAFT_147582</name>
</gene>
<dbReference type="EMBL" id="KV750723">
    <property type="protein sequence ID" value="OCL03480.1"/>
    <property type="molecule type" value="Genomic_DNA"/>
</dbReference>
<dbReference type="Pfam" id="PF00011">
    <property type="entry name" value="HSP20"/>
    <property type="match status" value="1"/>
</dbReference>
<feature type="domain" description="SHSP" evidence="5">
    <location>
        <begin position="174"/>
        <end position="294"/>
    </location>
</feature>
<dbReference type="PANTHER" id="PTHR11527">
    <property type="entry name" value="HEAT-SHOCK PROTEIN 20 FAMILY MEMBER"/>
    <property type="match status" value="1"/>
</dbReference>
<dbReference type="PROSITE" id="PS01031">
    <property type="entry name" value="SHSP"/>
    <property type="match status" value="1"/>
</dbReference>
<keyword evidence="1" id="KW-0346">Stress response</keyword>
<name>A0A8E2ERW8_9PEZI</name>
<comment type="similarity">
    <text evidence="2 3">Belongs to the small heat shock protein (HSP20) family.</text>
</comment>
<dbReference type="OrthoDB" id="5511210at2759"/>
<dbReference type="CDD" id="cd06464">
    <property type="entry name" value="ACD_sHsps-like"/>
    <property type="match status" value="1"/>
</dbReference>
<evidence type="ECO:0000256" key="4">
    <source>
        <dbReference type="SAM" id="MobiDB-lite"/>
    </source>
</evidence>
<evidence type="ECO:0000256" key="2">
    <source>
        <dbReference type="PROSITE-ProRule" id="PRU00285"/>
    </source>
</evidence>
<sequence>MPSIRYINQSAPFWDFIASLEDQGQSHPFFASQQDRRERDSSGDETPAGPWSWGPPGRGWHRGPHPHRHRHSGPPPPPQPEGPDAPPAPHTPAESSSNPQPPPQPEHPLHPHHEGPSPHFRGCPGRRGRGFGGRGGWGGAWGGPGGFPMGGAFNFGGLVEHLFGQDNEGQTKEATSDDFKPEADVFDTESAYVVHVSLPGAKKEDVGVNWDAEKSELSIAGVIYRPGDEDFLKTLALNERKVGAFERKVRLGSRANPAQVDTDMITAKLEDGVLRVEVPKLDKDYVEVKKVDIE</sequence>